<protein>
    <submittedName>
        <fullName evidence="1">Uncharacterized protein</fullName>
    </submittedName>
</protein>
<name>A0A0F9GKE6_9ZZZZ</name>
<gene>
    <name evidence="1" type="ORF">LCGC14_1899480</name>
</gene>
<dbReference type="EMBL" id="LAZR01019865">
    <property type="protein sequence ID" value="KKL90961.1"/>
    <property type="molecule type" value="Genomic_DNA"/>
</dbReference>
<comment type="caution">
    <text evidence="1">The sequence shown here is derived from an EMBL/GenBank/DDBJ whole genome shotgun (WGS) entry which is preliminary data.</text>
</comment>
<dbReference type="AlphaFoldDB" id="A0A0F9GKE6"/>
<reference evidence="1" key="1">
    <citation type="journal article" date="2015" name="Nature">
        <title>Complex archaea that bridge the gap between prokaryotes and eukaryotes.</title>
        <authorList>
            <person name="Spang A."/>
            <person name="Saw J.H."/>
            <person name="Jorgensen S.L."/>
            <person name="Zaremba-Niedzwiedzka K."/>
            <person name="Martijn J."/>
            <person name="Lind A.E."/>
            <person name="van Eijk R."/>
            <person name="Schleper C."/>
            <person name="Guy L."/>
            <person name="Ettema T.J."/>
        </authorList>
    </citation>
    <scope>NUCLEOTIDE SEQUENCE</scope>
</reference>
<evidence type="ECO:0000313" key="1">
    <source>
        <dbReference type="EMBL" id="KKL90961.1"/>
    </source>
</evidence>
<proteinExistence type="predicted"/>
<organism evidence="1">
    <name type="scientific">marine sediment metagenome</name>
    <dbReference type="NCBI Taxonomy" id="412755"/>
    <lineage>
        <taxon>unclassified sequences</taxon>
        <taxon>metagenomes</taxon>
        <taxon>ecological metagenomes</taxon>
    </lineage>
</organism>
<accession>A0A0F9GKE6</accession>
<sequence>MKILVLLLLLLFLPGGGTGVFAAITERVIYAGDTPLASDCQVTQTGFMELTVMPCFWTTTGEAKILGPIASFVAATGIGLVAQALREGKAEWHHNRVRVWFRDKHGNIIERSVTYQVGQGSADHNSRTEVQSLHVDGPGNTMTIFLMDPIDPLPFGFINYLIFKFDVPFGTIDLSTVTLEVFTVRPHFPPAKSLFEK</sequence>